<dbReference type="InterPro" id="IPR012337">
    <property type="entry name" value="RNaseH-like_sf"/>
</dbReference>
<name>A0AAV4AHS6_9GAST</name>
<reference evidence="2 3" key="1">
    <citation type="journal article" date="2021" name="Elife">
        <title>Chloroplast acquisition without the gene transfer in kleptoplastic sea slugs, Plakobranchus ocellatus.</title>
        <authorList>
            <person name="Maeda T."/>
            <person name="Takahashi S."/>
            <person name="Yoshida T."/>
            <person name="Shimamura S."/>
            <person name="Takaki Y."/>
            <person name="Nagai Y."/>
            <person name="Toyoda A."/>
            <person name="Suzuki Y."/>
            <person name="Arimoto A."/>
            <person name="Ishii H."/>
            <person name="Satoh N."/>
            <person name="Nishiyama T."/>
            <person name="Hasebe M."/>
            <person name="Maruyama T."/>
            <person name="Minagawa J."/>
            <person name="Obokata J."/>
            <person name="Shigenobu S."/>
        </authorList>
    </citation>
    <scope>NUCLEOTIDE SEQUENCE [LARGE SCALE GENOMIC DNA]</scope>
</reference>
<organism evidence="2 3">
    <name type="scientific">Plakobranchus ocellatus</name>
    <dbReference type="NCBI Taxonomy" id="259542"/>
    <lineage>
        <taxon>Eukaryota</taxon>
        <taxon>Metazoa</taxon>
        <taxon>Spiralia</taxon>
        <taxon>Lophotrochozoa</taxon>
        <taxon>Mollusca</taxon>
        <taxon>Gastropoda</taxon>
        <taxon>Heterobranchia</taxon>
        <taxon>Euthyneura</taxon>
        <taxon>Panpulmonata</taxon>
        <taxon>Sacoglossa</taxon>
        <taxon>Placobranchoidea</taxon>
        <taxon>Plakobranchidae</taxon>
        <taxon>Plakobranchus</taxon>
    </lineage>
</organism>
<protein>
    <submittedName>
        <fullName evidence="2">Gag-Pol polyprotein</fullName>
    </submittedName>
</protein>
<gene>
    <name evidence="2" type="ORF">PoB_003422500</name>
</gene>
<dbReference type="InterPro" id="IPR036397">
    <property type="entry name" value="RNaseH_sf"/>
</dbReference>
<keyword evidence="3" id="KW-1185">Reference proteome</keyword>
<proteinExistence type="predicted"/>
<dbReference type="Gene3D" id="3.30.420.10">
    <property type="entry name" value="Ribonuclease H-like superfamily/Ribonuclease H"/>
    <property type="match status" value="1"/>
</dbReference>
<evidence type="ECO:0000259" key="1">
    <source>
        <dbReference type="PROSITE" id="PS50994"/>
    </source>
</evidence>
<evidence type="ECO:0000313" key="3">
    <source>
        <dbReference type="Proteomes" id="UP000735302"/>
    </source>
</evidence>
<dbReference type="Proteomes" id="UP000735302">
    <property type="component" value="Unassembled WGS sequence"/>
</dbReference>
<dbReference type="GO" id="GO:0003676">
    <property type="term" value="F:nucleic acid binding"/>
    <property type="evidence" value="ECO:0007669"/>
    <property type="project" value="InterPro"/>
</dbReference>
<dbReference type="PROSITE" id="PS50994">
    <property type="entry name" value="INTEGRASE"/>
    <property type="match status" value="1"/>
</dbReference>
<accession>A0AAV4AHS6</accession>
<dbReference type="SUPFAM" id="SSF53098">
    <property type="entry name" value="Ribonuclease H-like"/>
    <property type="match status" value="1"/>
</dbReference>
<feature type="domain" description="Integrase catalytic" evidence="1">
    <location>
        <begin position="1"/>
        <end position="88"/>
    </location>
</feature>
<dbReference type="GO" id="GO:0015074">
    <property type="term" value="P:DNA integration"/>
    <property type="evidence" value="ECO:0007669"/>
    <property type="project" value="InterPro"/>
</dbReference>
<sequence>MLRQQMAEAVPVTSKDMADALFTISSSFGIPVTVLSDNAHNLVSNAMQEITTLMKINRRLSTPYLRISNDIVERLGGKLKRLLTKLTDANVNWDVCIPAYCSSSMTKFPIAIPDTLRLSSCLVKT</sequence>
<dbReference type="InterPro" id="IPR001584">
    <property type="entry name" value="Integrase_cat-core"/>
</dbReference>
<dbReference type="AlphaFoldDB" id="A0AAV4AHS6"/>
<dbReference type="EMBL" id="BLXT01003909">
    <property type="protein sequence ID" value="GFO07720.1"/>
    <property type="molecule type" value="Genomic_DNA"/>
</dbReference>
<comment type="caution">
    <text evidence="2">The sequence shown here is derived from an EMBL/GenBank/DDBJ whole genome shotgun (WGS) entry which is preliminary data.</text>
</comment>
<evidence type="ECO:0000313" key="2">
    <source>
        <dbReference type="EMBL" id="GFO07720.1"/>
    </source>
</evidence>